<evidence type="ECO:0000313" key="2">
    <source>
        <dbReference type="EMBL" id="MST88513.1"/>
    </source>
</evidence>
<keyword evidence="1" id="KW-1133">Transmembrane helix</keyword>
<reference evidence="2 3" key="1">
    <citation type="submission" date="2019-08" db="EMBL/GenBank/DDBJ databases">
        <title>In-depth cultivation of the pig gut microbiome towards novel bacterial diversity and tailored functional studies.</title>
        <authorList>
            <person name="Wylensek D."/>
            <person name="Hitch T.C.A."/>
            <person name="Clavel T."/>
        </authorList>
    </citation>
    <scope>NUCLEOTIDE SEQUENCE [LARGE SCALE GENOMIC DNA]</scope>
    <source>
        <strain evidence="2 3">CA-Schmier-601-WT-3</strain>
    </source>
</reference>
<evidence type="ECO:0000313" key="3">
    <source>
        <dbReference type="Proteomes" id="UP000442619"/>
    </source>
</evidence>
<dbReference type="EMBL" id="VUNM01000003">
    <property type="protein sequence ID" value="MST88513.1"/>
    <property type="molecule type" value="Genomic_DNA"/>
</dbReference>
<dbReference type="RefSeq" id="WP_154514446.1">
    <property type="nucleotide sequence ID" value="NZ_JAQXUV010000025.1"/>
</dbReference>
<gene>
    <name evidence="2" type="ORF">FYJ79_02770</name>
</gene>
<sequence>MKNNRGSTITAVIVITLVVMILSGTMLSMAYSYYMHSYKEIYTRQASLCASSACEIIGKTIHNADSQTDYQQFIPKDHTKTLSNFTLTKDGKNADIYKDVQMNGTVEIVDAKTLKITINATYKTGQATSTLTMLKDKETDSQWQMGKLK</sequence>
<accession>A0A844FS67</accession>
<feature type="transmembrane region" description="Helical" evidence="1">
    <location>
        <begin position="12"/>
        <end position="34"/>
    </location>
</feature>
<organism evidence="2 3">
    <name type="scientific">Sharpea porci</name>
    <dbReference type="NCBI Taxonomy" id="2652286"/>
    <lineage>
        <taxon>Bacteria</taxon>
        <taxon>Bacillati</taxon>
        <taxon>Bacillota</taxon>
        <taxon>Erysipelotrichia</taxon>
        <taxon>Erysipelotrichales</taxon>
        <taxon>Coprobacillaceae</taxon>
        <taxon>Sharpea</taxon>
    </lineage>
</organism>
<proteinExistence type="predicted"/>
<keyword evidence="1" id="KW-0812">Transmembrane</keyword>
<evidence type="ECO:0000256" key="1">
    <source>
        <dbReference type="SAM" id="Phobius"/>
    </source>
</evidence>
<comment type="caution">
    <text evidence="2">The sequence shown here is derived from an EMBL/GenBank/DDBJ whole genome shotgun (WGS) entry which is preliminary data.</text>
</comment>
<dbReference type="Proteomes" id="UP000442619">
    <property type="component" value="Unassembled WGS sequence"/>
</dbReference>
<protein>
    <submittedName>
        <fullName evidence="2">Uncharacterized protein</fullName>
    </submittedName>
</protein>
<keyword evidence="3" id="KW-1185">Reference proteome</keyword>
<name>A0A844FS67_9FIRM</name>
<keyword evidence="1" id="KW-0472">Membrane</keyword>
<dbReference type="AlphaFoldDB" id="A0A844FS67"/>